<dbReference type="AlphaFoldDB" id="A0A9Q1HEP3"/>
<proteinExistence type="predicted"/>
<dbReference type="Proteomes" id="UP001152320">
    <property type="component" value="Chromosome 4"/>
</dbReference>
<comment type="caution">
    <text evidence="1">The sequence shown here is derived from an EMBL/GenBank/DDBJ whole genome shotgun (WGS) entry which is preliminary data.</text>
</comment>
<keyword evidence="2" id="KW-1185">Reference proteome</keyword>
<evidence type="ECO:0000313" key="1">
    <source>
        <dbReference type="EMBL" id="KAJ8043215.1"/>
    </source>
</evidence>
<gene>
    <name evidence="1" type="ORF">HOLleu_10206</name>
</gene>
<evidence type="ECO:0000313" key="2">
    <source>
        <dbReference type="Proteomes" id="UP001152320"/>
    </source>
</evidence>
<reference evidence="1" key="1">
    <citation type="submission" date="2021-10" db="EMBL/GenBank/DDBJ databases">
        <title>Tropical sea cucumber genome reveals ecological adaptation and Cuvierian tubules defense mechanism.</title>
        <authorList>
            <person name="Chen T."/>
        </authorList>
    </citation>
    <scope>NUCLEOTIDE SEQUENCE</scope>
    <source>
        <strain evidence="1">Nanhai2018</strain>
        <tissue evidence="1">Muscle</tissue>
    </source>
</reference>
<sequence>MKVEVNKFTEKQTAAQTWCLLRSLPLLLGRLVPLGNDTWKLLLQIADAVEVVTAPMVNKALCVFLANLMETFSTTYFNLYPNENMKPKLHYLIHYPQQMLEFRPLIHCWTLRFEGKHVYSKELSNRTKKQEKYL</sequence>
<name>A0A9Q1HEP3_HOLLE</name>
<dbReference type="EMBL" id="JAIZAY010000004">
    <property type="protein sequence ID" value="KAJ8043215.1"/>
    <property type="molecule type" value="Genomic_DNA"/>
</dbReference>
<dbReference type="OrthoDB" id="7457615at2759"/>
<accession>A0A9Q1HEP3</accession>
<organism evidence="1 2">
    <name type="scientific">Holothuria leucospilota</name>
    <name type="common">Black long sea cucumber</name>
    <name type="synonym">Mertensiothuria leucospilota</name>
    <dbReference type="NCBI Taxonomy" id="206669"/>
    <lineage>
        <taxon>Eukaryota</taxon>
        <taxon>Metazoa</taxon>
        <taxon>Echinodermata</taxon>
        <taxon>Eleutherozoa</taxon>
        <taxon>Echinozoa</taxon>
        <taxon>Holothuroidea</taxon>
        <taxon>Aspidochirotacea</taxon>
        <taxon>Aspidochirotida</taxon>
        <taxon>Holothuriidae</taxon>
        <taxon>Holothuria</taxon>
    </lineage>
</organism>
<protein>
    <submittedName>
        <fullName evidence="1">Uncharacterized protein</fullName>
    </submittedName>
</protein>